<organism evidence="1 2">
    <name type="scientific">Schistosoma mattheei</name>
    <dbReference type="NCBI Taxonomy" id="31246"/>
    <lineage>
        <taxon>Eukaryota</taxon>
        <taxon>Metazoa</taxon>
        <taxon>Spiralia</taxon>
        <taxon>Lophotrochozoa</taxon>
        <taxon>Platyhelminthes</taxon>
        <taxon>Trematoda</taxon>
        <taxon>Digenea</taxon>
        <taxon>Strigeidida</taxon>
        <taxon>Schistosomatoidea</taxon>
        <taxon>Schistosomatidae</taxon>
        <taxon>Schistosoma</taxon>
    </lineage>
</organism>
<gene>
    <name evidence="1" type="ORF">SMTD_LOCUS15466</name>
</gene>
<reference evidence="1 2" key="1">
    <citation type="submission" date="2018-11" db="EMBL/GenBank/DDBJ databases">
        <authorList>
            <consortium name="Pathogen Informatics"/>
        </authorList>
    </citation>
    <scope>NUCLEOTIDE SEQUENCE [LARGE SCALE GENOMIC DNA]</scope>
    <source>
        <strain>Denwood</strain>
        <strain evidence="2">Zambia</strain>
    </source>
</reference>
<dbReference type="AlphaFoldDB" id="A0A183PM80"/>
<dbReference type="EMBL" id="UZAL01035890">
    <property type="protein sequence ID" value="VDP68682.1"/>
    <property type="molecule type" value="Genomic_DNA"/>
</dbReference>
<evidence type="ECO:0000313" key="1">
    <source>
        <dbReference type="EMBL" id="VDP68682.1"/>
    </source>
</evidence>
<accession>A0A183PM80</accession>
<evidence type="ECO:0000313" key="2">
    <source>
        <dbReference type="Proteomes" id="UP000269396"/>
    </source>
</evidence>
<dbReference type="Proteomes" id="UP000269396">
    <property type="component" value="Unassembled WGS sequence"/>
</dbReference>
<protein>
    <submittedName>
        <fullName evidence="1">Uncharacterized protein</fullName>
    </submittedName>
</protein>
<sequence>MSQAVPALKRRQVPLELQAQQVGLGHQSVQLISHLLNHDATDDRGGS</sequence>
<proteinExistence type="predicted"/>
<keyword evidence="2" id="KW-1185">Reference proteome</keyword>
<name>A0A183PM80_9TREM</name>